<dbReference type="PANTHER" id="PTHR38166">
    <property type="entry name" value="C2H2-TYPE DOMAIN-CONTAINING PROTEIN-RELATED"/>
    <property type="match status" value="1"/>
</dbReference>
<feature type="compositionally biased region" description="Low complexity" evidence="1">
    <location>
        <begin position="182"/>
        <end position="202"/>
    </location>
</feature>
<organism evidence="2 3">
    <name type="scientific">Dactylonectria macrodidyma</name>
    <dbReference type="NCBI Taxonomy" id="307937"/>
    <lineage>
        <taxon>Eukaryota</taxon>
        <taxon>Fungi</taxon>
        <taxon>Dikarya</taxon>
        <taxon>Ascomycota</taxon>
        <taxon>Pezizomycotina</taxon>
        <taxon>Sordariomycetes</taxon>
        <taxon>Hypocreomycetidae</taxon>
        <taxon>Hypocreales</taxon>
        <taxon>Nectriaceae</taxon>
        <taxon>Dactylonectria</taxon>
    </lineage>
</organism>
<feature type="compositionally biased region" description="Basic and acidic residues" evidence="1">
    <location>
        <begin position="324"/>
        <end position="339"/>
    </location>
</feature>
<evidence type="ECO:0000313" key="3">
    <source>
        <dbReference type="Proteomes" id="UP000738349"/>
    </source>
</evidence>
<feature type="region of interest" description="Disordered" evidence="1">
    <location>
        <begin position="547"/>
        <end position="598"/>
    </location>
</feature>
<sequence>MGDDTLQPIVVENESSVTVYGVGLWADVAQPSLAQTDAEQNDAEPQPKNPVDLEPWVVNYLEGRSNRRANNDVAPQIPVPPRTALPSLTQQDTMSTQSGSVGYRIPIRQQEHDGLRHESSGSDLDQESVNSDITRPVLVPAISTNPHDATATIPPNDIADCLSESESEHSTGLYKPCSMANSPETEASTPPSIESTSPPESTMGWNDYDHPMSPTAQIEDDFSSSGPISNSSPMPGSSPMHSSSSIPSPVDPTRLVTCTYTTAPPTESDESRTEAETSTTRQTGSDGDQTSISRQKKRPHQEATSSHADDDGAPVDKNQVKRKKTDERPEDKGLACPFYKKDPERHDRCHGYILSRISYVKQHLFRHHLQPFYCPVCMAEFGTNANLRDDHIRDQSCQKRPSTERPDGMTPMQEQKLRSTRAKQKQTEEEQWYEIFELLFPGTERPSSPYLINSLSKDMNSFREFVENQGRTIVQDSLIDSLPSVEEGTIRSLVNDAIRSIFPRWWDWKSPSERISTDVTINKTEGSKQSLNNNGTGHQAVERADNALEDRNGKRSNGTTSNGTQTSPASDKSARRASNMSMETPSNTTSCLPNLSTS</sequence>
<dbReference type="Gene3D" id="3.30.160.60">
    <property type="entry name" value="Classic Zinc Finger"/>
    <property type="match status" value="1"/>
</dbReference>
<feature type="region of interest" description="Disordered" evidence="1">
    <location>
        <begin position="144"/>
        <end position="339"/>
    </location>
</feature>
<gene>
    <name evidence="2" type="ORF">EDB81DRAFT_90948</name>
</gene>
<evidence type="ECO:0008006" key="4">
    <source>
        <dbReference type="Google" id="ProtNLM"/>
    </source>
</evidence>
<feature type="compositionally biased region" description="Polar residues" evidence="1">
    <location>
        <begin position="576"/>
        <end position="598"/>
    </location>
</feature>
<feature type="compositionally biased region" description="Low complexity" evidence="1">
    <location>
        <begin position="556"/>
        <end position="567"/>
    </location>
</feature>
<dbReference type="OrthoDB" id="3521097at2759"/>
<feature type="compositionally biased region" description="Polar residues" evidence="1">
    <location>
        <begin position="86"/>
        <end position="100"/>
    </location>
</feature>
<feature type="compositionally biased region" description="Polar residues" evidence="1">
    <location>
        <begin position="519"/>
        <end position="537"/>
    </location>
</feature>
<dbReference type="PANTHER" id="PTHR38166:SF1">
    <property type="entry name" value="C2H2-TYPE DOMAIN-CONTAINING PROTEIN"/>
    <property type="match status" value="1"/>
</dbReference>
<feature type="region of interest" description="Disordered" evidence="1">
    <location>
        <begin position="395"/>
        <end position="419"/>
    </location>
</feature>
<evidence type="ECO:0000313" key="2">
    <source>
        <dbReference type="EMBL" id="KAH7134109.1"/>
    </source>
</evidence>
<dbReference type="Proteomes" id="UP000738349">
    <property type="component" value="Unassembled WGS sequence"/>
</dbReference>
<feature type="region of interest" description="Disordered" evidence="1">
    <location>
        <begin position="67"/>
        <end position="103"/>
    </location>
</feature>
<dbReference type="AlphaFoldDB" id="A0A9P9E7R8"/>
<feature type="compositionally biased region" description="Basic and acidic residues" evidence="1">
    <location>
        <begin position="395"/>
        <end position="407"/>
    </location>
</feature>
<name>A0A9P9E7R8_9HYPO</name>
<comment type="caution">
    <text evidence="2">The sequence shown here is derived from an EMBL/GenBank/DDBJ whole genome shotgun (WGS) entry which is preliminary data.</text>
</comment>
<evidence type="ECO:0000256" key="1">
    <source>
        <dbReference type="SAM" id="MobiDB-lite"/>
    </source>
</evidence>
<feature type="compositionally biased region" description="Low complexity" evidence="1">
    <location>
        <begin position="223"/>
        <end position="248"/>
    </location>
</feature>
<protein>
    <recommendedName>
        <fullName evidence="4">C2H2-type domain-containing protein</fullName>
    </recommendedName>
</protein>
<proteinExistence type="predicted"/>
<feature type="compositionally biased region" description="Polar residues" evidence="1">
    <location>
        <begin position="256"/>
        <end position="265"/>
    </location>
</feature>
<feature type="compositionally biased region" description="Polar residues" evidence="1">
    <location>
        <begin position="284"/>
        <end position="293"/>
    </location>
</feature>
<dbReference type="EMBL" id="JAGMUV010000014">
    <property type="protein sequence ID" value="KAH7134109.1"/>
    <property type="molecule type" value="Genomic_DNA"/>
</dbReference>
<feature type="region of interest" description="Disordered" evidence="1">
    <location>
        <begin position="33"/>
        <end position="54"/>
    </location>
</feature>
<feature type="region of interest" description="Disordered" evidence="1">
    <location>
        <begin position="519"/>
        <end position="538"/>
    </location>
</feature>
<reference evidence="2" key="1">
    <citation type="journal article" date="2021" name="Nat. Commun.">
        <title>Genetic determinants of endophytism in the Arabidopsis root mycobiome.</title>
        <authorList>
            <person name="Mesny F."/>
            <person name="Miyauchi S."/>
            <person name="Thiergart T."/>
            <person name="Pickel B."/>
            <person name="Atanasova L."/>
            <person name="Karlsson M."/>
            <person name="Huettel B."/>
            <person name="Barry K.W."/>
            <person name="Haridas S."/>
            <person name="Chen C."/>
            <person name="Bauer D."/>
            <person name="Andreopoulos W."/>
            <person name="Pangilinan J."/>
            <person name="LaButti K."/>
            <person name="Riley R."/>
            <person name="Lipzen A."/>
            <person name="Clum A."/>
            <person name="Drula E."/>
            <person name="Henrissat B."/>
            <person name="Kohler A."/>
            <person name="Grigoriev I.V."/>
            <person name="Martin F.M."/>
            <person name="Hacquard S."/>
        </authorList>
    </citation>
    <scope>NUCLEOTIDE SEQUENCE</scope>
    <source>
        <strain evidence="2">MPI-CAGE-AT-0147</strain>
    </source>
</reference>
<accession>A0A9P9E7R8</accession>
<keyword evidence="3" id="KW-1185">Reference proteome</keyword>